<name>G3GRK0_CRIGR</name>
<evidence type="ECO:0000256" key="1">
    <source>
        <dbReference type="SAM" id="MobiDB-lite"/>
    </source>
</evidence>
<proteinExistence type="predicted"/>
<sequence>MVSGLGLHPLPATCSRRGACPSPSCRRTRTTKIGPREPPSWDGSGTTTAGNAAGSG</sequence>
<dbReference type="InParanoid" id="G3GRK0"/>
<dbReference type="AlphaFoldDB" id="G3GRK0"/>
<feature type="compositionally biased region" description="Low complexity" evidence="1">
    <location>
        <begin position="43"/>
        <end position="56"/>
    </location>
</feature>
<reference evidence="3" key="1">
    <citation type="journal article" date="2011" name="Nat. Biotechnol.">
        <title>The genomic sequence of the Chinese hamster ovary (CHO)-K1 cell line.</title>
        <authorList>
            <person name="Xu X."/>
            <person name="Nagarajan H."/>
            <person name="Lewis N.E."/>
            <person name="Pan S."/>
            <person name="Cai Z."/>
            <person name="Liu X."/>
            <person name="Chen W."/>
            <person name="Xie M."/>
            <person name="Wang W."/>
            <person name="Hammond S."/>
            <person name="Andersen M.R."/>
            <person name="Neff N."/>
            <person name="Passarelli B."/>
            <person name="Koh W."/>
            <person name="Fan H.C."/>
            <person name="Wang J."/>
            <person name="Gui Y."/>
            <person name="Lee K.H."/>
            <person name="Betenbaugh M.J."/>
            <person name="Quake S.R."/>
            <person name="Famili I."/>
            <person name="Palsson B.O."/>
            <person name="Wang J."/>
        </authorList>
    </citation>
    <scope>NUCLEOTIDE SEQUENCE [LARGE SCALE GENOMIC DNA]</scope>
    <source>
        <strain evidence="3">CHO K1 cell line</strain>
    </source>
</reference>
<accession>G3GRK0</accession>
<evidence type="ECO:0000313" key="2">
    <source>
        <dbReference type="EMBL" id="EGV99876.1"/>
    </source>
</evidence>
<feature type="region of interest" description="Disordered" evidence="1">
    <location>
        <begin position="1"/>
        <end position="56"/>
    </location>
</feature>
<dbReference type="Proteomes" id="UP000001075">
    <property type="component" value="Unassembled WGS sequence"/>
</dbReference>
<evidence type="ECO:0000313" key="3">
    <source>
        <dbReference type="Proteomes" id="UP000001075"/>
    </source>
</evidence>
<organism evidence="2 3">
    <name type="scientific">Cricetulus griseus</name>
    <name type="common">Chinese hamster</name>
    <name type="synonym">Cricetulus barabensis griseus</name>
    <dbReference type="NCBI Taxonomy" id="10029"/>
    <lineage>
        <taxon>Eukaryota</taxon>
        <taxon>Metazoa</taxon>
        <taxon>Chordata</taxon>
        <taxon>Craniata</taxon>
        <taxon>Vertebrata</taxon>
        <taxon>Euteleostomi</taxon>
        <taxon>Mammalia</taxon>
        <taxon>Eutheria</taxon>
        <taxon>Euarchontoglires</taxon>
        <taxon>Glires</taxon>
        <taxon>Rodentia</taxon>
        <taxon>Myomorpha</taxon>
        <taxon>Muroidea</taxon>
        <taxon>Cricetidae</taxon>
        <taxon>Cricetinae</taxon>
        <taxon>Cricetulus</taxon>
    </lineage>
</organism>
<protein>
    <submittedName>
        <fullName evidence="2">Uncharacterized protein</fullName>
    </submittedName>
</protein>
<dbReference type="EMBL" id="JH000003">
    <property type="protein sequence ID" value="EGV99876.1"/>
    <property type="molecule type" value="Genomic_DNA"/>
</dbReference>
<gene>
    <name evidence="2" type="ORF">I79_000148</name>
</gene>